<sequence length="376" mass="43299">SGRVLDEMNEVDKFLFHISKIERLEQKLKIMFYMTSLVQPNQSREDNIVNQCRSRIATITEAARLLRKSPGIRMILEYVLVFGNYLNSSTRTIATAPAYGFKLTTLDLICETKSSVDRSRSLLHYISDIILSSAENGPKPVRPNIFLTLGKNSGHMSGGDTLENVKMPFDLEKLLAAIERATVVSMETCTLEVIDLEKGMDLCKQELQLRNSSGLANNQATQHLRQFISNKSPELQALREDLKRAQHEYNECVEYFGESTKLMESSNQLFGTFTRFLKNFKQCQSDNVTQQRKKFEEELRQQIAEKQQKSPEKEASNEVKVREKRLLKQDEVYNGALEDILLGLKNEPYRRADAVRRSQRRKQENIRLSSTELMEM</sequence>
<dbReference type="InterPro" id="IPR043592">
    <property type="entry name" value="FMNL_animal"/>
</dbReference>
<feature type="non-terminal residue" evidence="4">
    <location>
        <position position="376"/>
    </location>
</feature>
<dbReference type="InterPro" id="IPR015425">
    <property type="entry name" value="FH2_Formin"/>
</dbReference>
<dbReference type="GO" id="GO:0016477">
    <property type="term" value="P:cell migration"/>
    <property type="evidence" value="ECO:0007669"/>
    <property type="project" value="TreeGrafter"/>
</dbReference>
<dbReference type="Gene3D" id="1.20.58.2220">
    <property type="entry name" value="Formin, FH2 domain"/>
    <property type="match status" value="1"/>
</dbReference>
<reference evidence="4" key="1">
    <citation type="submission" date="2020-11" db="EMBL/GenBank/DDBJ databases">
        <authorList>
            <person name="Tran Van P."/>
        </authorList>
    </citation>
    <scope>NUCLEOTIDE SEQUENCE</scope>
</reference>
<comment type="similarity">
    <text evidence="1">Belongs to the formin homology family.</text>
</comment>
<feature type="domain" description="FH2" evidence="3">
    <location>
        <begin position="1"/>
        <end position="306"/>
    </location>
</feature>
<dbReference type="EMBL" id="OC917464">
    <property type="protein sequence ID" value="CAD7647141.1"/>
    <property type="molecule type" value="Genomic_DNA"/>
</dbReference>
<dbReference type="Pfam" id="PF02181">
    <property type="entry name" value="FH2"/>
    <property type="match status" value="1"/>
</dbReference>
<dbReference type="GO" id="GO:0008360">
    <property type="term" value="P:regulation of cell shape"/>
    <property type="evidence" value="ECO:0007669"/>
    <property type="project" value="TreeGrafter"/>
</dbReference>
<proteinExistence type="inferred from homology"/>
<dbReference type="Proteomes" id="UP000728032">
    <property type="component" value="Unassembled WGS sequence"/>
</dbReference>
<name>A0A7R9LSP2_9ACAR</name>
<evidence type="ECO:0000313" key="4">
    <source>
        <dbReference type="EMBL" id="CAD7647141.1"/>
    </source>
</evidence>
<feature type="domain" description="DAD" evidence="2">
    <location>
        <begin position="330"/>
        <end position="363"/>
    </location>
</feature>
<keyword evidence="5" id="KW-1185">Reference proteome</keyword>
<dbReference type="SUPFAM" id="SSF101447">
    <property type="entry name" value="Formin homology 2 domain (FH2 domain)"/>
    <property type="match status" value="1"/>
</dbReference>
<evidence type="ECO:0000313" key="5">
    <source>
        <dbReference type="Proteomes" id="UP000728032"/>
    </source>
</evidence>
<dbReference type="PANTHER" id="PTHR45857:SF4">
    <property type="entry name" value="FORMIN-LIKE PROTEIN"/>
    <property type="match status" value="1"/>
</dbReference>
<gene>
    <name evidence="4" type="ORF">ONB1V03_LOCUS6097</name>
</gene>
<dbReference type="AlphaFoldDB" id="A0A7R9LSP2"/>
<dbReference type="EMBL" id="CAJPVJ010002639">
    <property type="protein sequence ID" value="CAG2166582.1"/>
    <property type="molecule type" value="Genomic_DNA"/>
</dbReference>
<accession>A0A7R9LSP2</accession>
<evidence type="ECO:0000259" key="3">
    <source>
        <dbReference type="PROSITE" id="PS51444"/>
    </source>
</evidence>
<dbReference type="PROSITE" id="PS51231">
    <property type="entry name" value="DAD"/>
    <property type="match status" value="1"/>
</dbReference>
<dbReference type="InterPro" id="IPR042201">
    <property type="entry name" value="FH2_Formin_sf"/>
</dbReference>
<dbReference type="OrthoDB" id="1668162at2759"/>
<dbReference type="PANTHER" id="PTHR45857">
    <property type="entry name" value="FORMIN-LIKE PROTEIN"/>
    <property type="match status" value="1"/>
</dbReference>
<evidence type="ECO:0000259" key="2">
    <source>
        <dbReference type="PROSITE" id="PS51231"/>
    </source>
</evidence>
<dbReference type="GO" id="GO:0051015">
    <property type="term" value="F:actin filament binding"/>
    <property type="evidence" value="ECO:0007669"/>
    <property type="project" value="TreeGrafter"/>
</dbReference>
<dbReference type="InterPro" id="IPR014767">
    <property type="entry name" value="DAD_dom"/>
</dbReference>
<dbReference type="GO" id="GO:0030866">
    <property type="term" value="P:cortical actin cytoskeleton organization"/>
    <property type="evidence" value="ECO:0007669"/>
    <property type="project" value="TreeGrafter"/>
</dbReference>
<dbReference type="GO" id="GO:0005829">
    <property type="term" value="C:cytosol"/>
    <property type="evidence" value="ECO:0007669"/>
    <property type="project" value="TreeGrafter"/>
</dbReference>
<organism evidence="4">
    <name type="scientific">Oppiella nova</name>
    <dbReference type="NCBI Taxonomy" id="334625"/>
    <lineage>
        <taxon>Eukaryota</taxon>
        <taxon>Metazoa</taxon>
        <taxon>Ecdysozoa</taxon>
        <taxon>Arthropoda</taxon>
        <taxon>Chelicerata</taxon>
        <taxon>Arachnida</taxon>
        <taxon>Acari</taxon>
        <taxon>Acariformes</taxon>
        <taxon>Sarcoptiformes</taxon>
        <taxon>Oribatida</taxon>
        <taxon>Brachypylina</taxon>
        <taxon>Oppioidea</taxon>
        <taxon>Oppiidae</taxon>
        <taxon>Oppiella</taxon>
    </lineage>
</organism>
<evidence type="ECO:0000256" key="1">
    <source>
        <dbReference type="ARBA" id="ARBA00023449"/>
    </source>
</evidence>
<protein>
    <submittedName>
        <fullName evidence="4">Uncharacterized protein</fullName>
    </submittedName>
</protein>
<dbReference type="PROSITE" id="PS51444">
    <property type="entry name" value="FH2"/>
    <property type="match status" value="1"/>
</dbReference>